<keyword evidence="1" id="KW-1133">Transmembrane helix</keyword>
<keyword evidence="3" id="KW-1185">Reference proteome</keyword>
<proteinExistence type="predicted"/>
<keyword evidence="1" id="KW-0812">Transmembrane</keyword>
<evidence type="ECO:0008006" key="4">
    <source>
        <dbReference type="Google" id="ProtNLM"/>
    </source>
</evidence>
<evidence type="ECO:0000313" key="2">
    <source>
        <dbReference type="EMBL" id="RYC72529.1"/>
    </source>
</evidence>
<reference evidence="2 3" key="1">
    <citation type="journal article" date="2018" name="bioRxiv">
        <title>Evidence of independent acquisition and adaption of ultra-small bacteria to human hosts across the highly diverse yet reduced genomes of the phylum Saccharibacteria.</title>
        <authorList>
            <person name="McLean J.S."/>
            <person name="Bor B."/>
            <person name="To T.T."/>
            <person name="Liu Q."/>
            <person name="Kearns K.A."/>
            <person name="Solden L.M."/>
            <person name="Wrighton K.C."/>
            <person name="He X."/>
            <person name="Shi W."/>
        </authorList>
    </citation>
    <scope>NUCLEOTIDE SEQUENCE [LARGE SCALE GENOMIC DNA]</scope>
    <source>
        <strain evidence="2 3">TM7_CMJM_G6_1_HOT_870</strain>
    </source>
</reference>
<comment type="caution">
    <text evidence="2">The sequence shown here is derived from an EMBL/GenBank/DDBJ whole genome shotgun (WGS) entry which is preliminary data.</text>
</comment>
<dbReference type="RefSeq" id="WP_129718858.1">
    <property type="nucleotide sequence ID" value="NZ_PRLK01000006.1"/>
</dbReference>
<protein>
    <recommendedName>
        <fullName evidence="4">Flp pilus-assembly TadG-like N-terminal domain-containing protein</fullName>
    </recommendedName>
</protein>
<reference evidence="2 3" key="2">
    <citation type="journal article" date="2020" name="Cell Rep.">
        <title>Acquisition and Adaptation of Ultra-small Parasitic Reduced Genome Bacteria to Mammalian Hosts.</title>
        <authorList>
            <person name="McLean J.S."/>
            <person name="Bor B."/>
            <person name="Kerns K.A."/>
            <person name="Liu Q."/>
            <person name="To T.T."/>
            <person name="Solden L."/>
            <person name="Hendrickson E.L."/>
            <person name="Wrighton K."/>
            <person name="Shi W."/>
            <person name="He X."/>
        </authorList>
    </citation>
    <scope>NUCLEOTIDE SEQUENCE [LARGE SCALE GENOMIC DNA]</scope>
    <source>
        <strain evidence="2 3">TM7_CMJM_G6_1_HOT_870</strain>
    </source>
</reference>
<evidence type="ECO:0000256" key="1">
    <source>
        <dbReference type="SAM" id="Phobius"/>
    </source>
</evidence>
<organism evidence="2 3">
    <name type="scientific">Candidatus Nanogingivalis gingivitcus</name>
    <dbReference type="NCBI Taxonomy" id="2171992"/>
    <lineage>
        <taxon>Bacteria</taxon>
        <taxon>Candidatus Saccharimonadota</taxon>
        <taxon>Candidatus Nanosyncoccalia</taxon>
        <taxon>Candidatus Nanogingivales</taxon>
        <taxon>Candidatus Nanogingivalaceae</taxon>
        <taxon>Candidatus Nanogingivalis</taxon>
    </lineage>
</organism>
<dbReference type="EMBL" id="PRLK01000006">
    <property type="protein sequence ID" value="RYC72529.1"/>
    <property type="molecule type" value="Genomic_DNA"/>
</dbReference>
<dbReference type="Proteomes" id="UP001190925">
    <property type="component" value="Unassembled WGS sequence"/>
</dbReference>
<name>A0ABY0FJR4_9BACT</name>
<sequence length="399" mass="45041">MGIKKYNSGSVSMFVVIMTSTLIVIMASSFVKLMNRDQQRATEQDLSQSAYDSAQAGVEDAKRFIAKYSAECGRGLRLDTRECIDMQNALNKSDSCNMLNSGNIGAKEGETQIQTSASSSSRDSQLNQAYTCVKMQYDTDDFLGKSSTQQSKMIPLKGNRDFRYVRISWHNVNNMSKPDESINLPEVTGHPSRIQTESLSNWQKNATRPAMLKTQFFGYKNGRNMLEKMDSSFSDDGEGLDEALLMPTDPKSISANSRFNLPNNRRDNPTKLEYLYPVSCNKNLLAGGYACMVTIDLNHNVLTGDNAFLRLLPIYRDTDFKIELLDERQRIVKFNGVQPKVDSTGRANDRFRRVESRLEFNDSNIPVPDFAVESEDTSQPFCKSFWVSHLKNGGWECKL</sequence>
<evidence type="ECO:0000313" key="3">
    <source>
        <dbReference type="Proteomes" id="UP001190925"/>
    </source>
</evidence>
<accession>A0ABY0FJR4</accession>
<gene>
    <name evidence="2" type="ORF">G6CMJM_00456</name>
</gene>
<keyword evidence="1" id="KW-0472">Membrane</keyword>
<feature type="transmembrane region" description="Helical" evidence="1">
    <location>
        <begin position="12"/>
        <end position="31"/>
    </location>
</feature>